<feature type="domain" description="Integron-associated effector binding protein" evidence="1">
    <location>
        <begin position="5"/>
        <end position="116"/>
    </location>
</feature>
<dbReference type="EMBL" id="JAUSTY010000020">
    <property type="protein sequence ID" value="MDQ0167813.1"/>
    <property type="molecule type" value="Genomic_DNA"/>
</dbReference>
<dbReference type="Proteomes" id="UP001235840">
    <property type="component" value="Unassembled WGS sequence"/>
</dbReference>
<dbReference type="Pfam" id="PF14526">
    <property type="entry name" value="Cass2"/>
    <property type="match status" value="1"/>
</dbReference>
<evidence type="ECO:0000259" key="1">
    <source>
        <dbReference type="Pfam" id="PF14526"/>
    </source>
</evidence>
<accession>A0ABT9W3J2</accession>
<evidence type="ECO:0000313" key="3">
    <source>
        <dbReference type="Proteomes" id="UP001235840"/>
    </source>
</evidence>
<reference evidence="2 3" key="1">
    <citation type="submission" date="2023-07" db="EMBL/GenBank/DDBJ databases">
        <title>Genomic Encyclopedia of Type Strains, Phase IV (KMG-IV): sequencing the most valuable type-strain genomes for metagenomic binning, comparative biology and taxonomic classification.</title>
        <authorList>
            <person name="Goeker M."/>
        </authorList>
    </citation>
    <scope>NUCLEOTIDE SEQUENCE [LARGE SCALE GENOMIC DNA]</scope>
    <source>
        <strain evidence="2 3">DSM 12751</strain>
    </source>
</reference>
<keyword evidence="3" id="KW-1185">Reference proteome</keyword>
<sequence length="156" mass="17916">MEPVIVEHDELKLIGIPCISLKDMKNKFVLAKESLLSSTKHFPQVVNHNIHYGIWPMEESQNNPETHAYILCVEVSTFEQIPEWFVKITLPKQRNVVVANEEGNFDAAGEVILSYIQDHHIKLSSDNLTYRICEKYNYDAEGFSRYSLPIASHSIV</sequence>
<dbReference type="InterPro" id="IPR011256">
    <property type="entry name" value="Reg_factor_effector_dom_sf"/>
</dbReference>
<organism evidence="2 3">
    <name type="scientific">Caldalkalibacillus horti</name>
    <dbReference type="NCBI Taxonomy" id="77523"/>
    <lineage>
        <taxon>Bacteria</taxon>
        <taxon>Bacillati</taxon>
        <taxon>Bacillota</taxon>
        <taxon>Bacilli</taxon>
        <taxon>Bacillales</taxon>
        <taxon>Bacillaceae</taxon>
        <taxon>Caldalkalibacillus</taxon>
    </lineage>
</organism>
<gene>
    <name evidence="2" type="ORF">J2S11_003742</name>
</gene>
<comment type="caution">
    <text evidence="2">The sequence shown here is derived from an EMBL/GenBank/DDBJ whole genome shotgun (WGS) entry which is preliminary data.</text>
</comment>
<evidence type="ECO:0000313" key="2">
    <source>
        <dbReference type="EMBL" id="MDQ0167813.1"/>
    </source>
</evidence>
<dbReference type="InterPro" id="IPR029441">
    <property type="entry name" value="Cass2"/>
</dbReference>
<dbReference type="Gene3D" id="3.20.80.10">
    <property type="entry name" value="Regulatory factor, effector binding domain"/>
    <property type="match status" value="1"/>
</dbReference>
<proteinExistence type="predicted"/>
<dbReference type="RefSeq" id="WP_307397035.1">
    <property type="nucleotide sequence ID" value="NZ_BAAADK010000049.1"/>
</dbReference>
<protein>
    <submittedName>
        <fullName evidence="2">Transcriptional regulator YdeE</fullName>
    </submittedName>
</protein>
<name>A0ABT9W3J2_9BACI</name>